<name>A0A423K7L8_9PSED</name>
<feature type="transmembrane region" description="Helical" evidence="1">
    <location>
        <begin position="82"/>
        <end position="100"/>
    </location>
</feature>
<dbReference type="EMBL" id="MOBP01000021">
    <property type="protein sequence ID" value="RON47776.1"/>
    <property type="molecule type" value="Genomic_DNA"/>
</dbReference>
<evidence type="ECO:0000313" key="3">
    <source>
        <dbReference type="Proteomes" id="UP000283627"/>
    </source>
</evidence>
<keyword evidence="1" id="KW-1133">Transmembrane helix</keyword>
<sequence length="140" mass="15718">MRVRDFLKVLMSDLLAVIVCVLYTVFLVGLIEEVVDLGEGVYWVVLSVVFTSLLFLNFRYYSPSLIAISLGRPVDVERHSVGAVYIGVFIGSLLVAAIIFQEVGKVFCLEGLFSFVVSLAIFIMVFVSLGLYVRRLRRKD</sequence>
<dbReference type="RefSeq" id="WP_123409717.1">
    <property type="nucleotide sequence ID" value="NZ_MOBP01000021.1"/>
</dbReference>
<proteinExistence type="predicted"/>
<dbReference type="OrthoDB" id="7012727at2"/>
<gene>
    <name evidence="2" type="ORF">BK665_25850</name>
</gene>
<feature type="transmembrane region" description="Helical" evidence="1">
    <location>
        <begin position="112"/>
        <end position="133"/>
    </location>
</feature>
<protein>
    <submittedName>
        <fullName evidence="2">Uncharacterized protein</fullName>
    </submittedName>
</protein>
<keyword evidence="1" id="KW-0472">Membrane</keyword>
<feature type="transmembrane region" description="Helical" evidence="1">
    <location>
        <begin position="12"/>
        <end position="31"/>
    </location>
</feature>
<comment type="caution">
    <text evidence="2">The sequence shown here is derived from an EMBL/GenBank/DDBJ whole genome shotgun (WGS) entry which is preliminary data.</text>
</comment>
<keyword evidence="1" id="KW-0812">Transmembrane</keyword>
<evidence type="ECO:0000256" key="1">
    <source>
        <dbReference type="SAM" id="Phobius"/>
    </source>
</evidence>
<dbReference type="AlphaFoldDB" id="A0A423K7L8"/>
<feature type="transmembrane region" description="Helical" evidence="1">
    <location>
        <begin position="43"/>
        <end position="61"/>
    </location>
</feature>
<accession>A0A423K7L8</accession>
<evidence type="ECO:0000313" key="2">
    <source>
        <dbReference type="EMBL" id="RON47776.1"/>
    </source>
</evidence>
<reference evidence="2 3" key="1">
    <citation type="submission" date="2016-10" db="EMBL/GenBank/DDBJ databases">
        <title>Comparative genome analysis of multiple Pseudomonas spp. focuses on biocontrol and plant growth promoting traits.</title>
        <authorList>
            <person name="Tao X.-Y."/>
            <person name="Taylor C.G."/>
        </authorList>
    </citation>
    <scope>NUCLEOTIDE SEQUENCE [LARGE SCALE GENOMIC DNA]</scope>
    <source>
        <strain evidence="2 3">39A2</strain>
    </source>
</reference>
<organism evidence="2 3">
    <name type="scientific">Pseudomonas frederiksbergensis</name>
    <dbReference type="NCBI Taxonomy" id="104087"/>
    <lineage>
        <taxon>Bacteria</taxon>
        <taxon>Pseudomonadati</taxon>
        <taxon>Pseudomonadota</taxon>
        <taxon>Gammaproteobacteria</taxon>
        <taxon>Pseudomonadales</taxon>
        <taxon>Pseudomonadaceae</taxon>
        <taxon>Pseudomonas</taxon>
    </lineage>
</organism>
<dbReference type="Proteomes" id="UP000283627">
    <property type="component" value="Unassembled WGS sequence"/>
</dbReference>